<proteinExistence type="predicted"/>
<keyword evidence="3" id="KW-1185">Reference proteome</keyword>
<keyword evidence="1" id="KW-0812">Transmembrane</keyword>
<reference evidence="3" key="1">
    <citation type="journal article" date="2021" name="Science">
        <title>Hunting the eagle killer: A cyanobacterial neurotoxin causes vacuolar myelinopathy.</title>
        <authorList>
            <person name="Breinlinger S."/>
            <person name="Phillips T.J."/>
            <person name="Haram B.N."/>
            <person name="Mares J."/>
            <person name="Martinez Yerena J.A."/>
            <person name="Hrouzek P."/>
            <person name="Sobotka R."/>
            <person name="Henderson W.M."/>
            <person name="Schmieder P."/>
            <person name="Williams S.M."/>
            <person name="Lauderdale J.D."/>
            <person name="Wilde H.D."/>
            <person name="Gerrin W."/>
            <person name="Kust A."/>
            <person name="Washington J.W."/>
            <person name="Wagner C."/>
            <person name="Geier B."/>
            <person name="Liebeke M."/>
            <person name="Enke H."/>
            <person name="Niedermeyer T.H.J."/>
            <person name="Wilde S.B."/>
        </authorList>
    </citation>
    <scope>NUCLEOTIDE SEQUENCE [LARGE SCALE GENOMIC DNA]</scope>
    <source>
        <strain evidence="3">Thurmond2011</strain>
    </source>
</reference>
<evidence type="ECO:0000256" key="1">
    <source>
        <dbReference type="SAM" id="Phobius"/>
    </source>
</evidence>
<dbReference type="EMBL" id="JAALHA020000029">
    <property type="protein sequence ID" value="MDR9899934.1"/>
    <property type="molecule type" value="Genomic_DNA"/>
</dbReference>
<feature type="transmembrane region" description="Helical" evidence="1">
    <location>
        <begin position="42"/>
        <end position="64"/>
    </location>
</feature>
<sequence>MLIKLIIYLGILSYMMLSYRFFSEWLGFFLEDEEMKAIDQRFFYGVVLVISAILWPIVVPFAYLELLKFHKRHKAIIDLLINMSRNRAFDD</sequence>
<dbReference type="RefSeq" id="WP_208344216.1">
    <property type="nucleotide sequence ID" value="NZ_CAWQFN010000483.1"/>
</dbReference>
<protein>
    <submittedName>
        <fullName evidence="2">Uncharacterized protein</fullName>
    </submittedName>
</protein>
<gene>
    <name evidence="2" type="ORF">G7B40_036085</name>
</gene>
<accession>A0AAP5IG88</accession>
<keyword evidence="1" id="KW-1133">Transmembrane helix</keyword>
<comment type="caution">
    <text evidence="2">The sequence shown here is derived from an EMBL/GenBank/DDBJ whole genome shotgun (WGS) entry which is preliminary data.</text>
</comment>
<evidence type="ECO:0000313" key="3">
    <source>
        <dbReference type="Proteomes" id="UP000667802"/>
    </source>
</evidence>
<name>A0AAP5IG88_9CYAN</name>
<feature type="transmembrane region" description="Helical" evidence="1">
    <location>
        <begin position="5"/>
        <end position="22"/>
    </location>
</feature>
<keyword evidence="1" id="KW-0472">Membrane</keyword>
<organism evidence="2 3">
    <name type="scientific">Aetokthonos hydrillicola Thurmond2011</name>
    <dbReference type="NCBI Taxonomy" id="2712845"/>
    <lineage>
        <taxon>Bacteria</taxon>
        <taxon>Bacillati</taxon>
        <taxon>Cyanobacteriota</taxon>
        <taxon>Cyanophyceae</taxon>
        <taxon>Nostocales</taxon>
        <taxon>Hapalosiphonaceae</taxon>
        <taxon>Aetokthonos</taxon>
    </lineage>
</organism>
<dbReference type="Proteomes" id="UP000667802">
    <property type="component" value="Unassembled WGS sequence"/>
</dbReference>
<evidence type="ECO:0000313" key="2">
    <source>
        <dbReference type="EMBL" id="MDR9899934.1"/>
    </source>
</evidence>
<dbReference type="AlphaFoldDB" id="A0AAP5IG88"/>